<accession>J9GU39</accession>
<sequence>MVNDIYDPLKAYKEIFRNRFKTVAEETFAQLAAEAHVDTEANQATCSQLYESDDSLKDIEERINQLCLLRQVLLICSVSAPILAFFFQDEYGGSIMLLSILFSLILLTIMGCLVNPRLKELRQNRDGLASKVDELRKEAWKQMEPLNRLYDWDVFSRMVMRTVPRIEFDPYFTAQRLADLQHTYGWNDSFNTKRSVVYAHSGLINGNPFVICRTRKITPSKKTYKGSKTISWTTRERDANGRMQTVRHSEVLHATIKAFYPLFQEESRLIYGNTAAPDLTFHRNPSGLAAKIGSLAYLKERRELRKKARDLKDNDFAMLTNEEFEVVFNTSNRNNNHQYALLFTPLAQNAMMDLLKDKNFAYGDNFSFTKDKMINTIIPEHLQELKLDMNPANYHRLDFREAQEDFYSVNA</sequence>
<evidence type="ECO:0008006" key="3">
    <source>
        <dbReference type="Google" id="ProtNLM"/>
    </source>
</evidence>
<feature type="transmembrane region" description="Helical" evidence="1">
    <location>
        <begin position="93"/>
        <end position="115"/>
    </location>
</feature>
<feature type="non-terminal residue" evidence="2">
    <location>
        <position position="411"/>
    </location>
</feature>
<comment type="caution">
    <text evidence="2">The sequence shown here is derived from an EMBL/GenBank/DDBJ whole genome shotgun (WGS) entry which is preliminary data.</text>
</comment>
<keyword evidence="1" id="KW-0472">Membrane</keyword>
<protein>
    <recommendedName>
        <fullName evidence="3">DUF3137 domain-containing protein</fullName>
    </recommendedName>
</protein>
<proteinExistence type="predicted"/>
<feature type="transmembrane region" description="Helical" evidence="1">
    <location>
        <begin position="67"/>
        <end position="87"/>
    </location>
</feature>
<dbReference type="EMBL" id="AMCI01001206">
    <property type="protein sequence ID" value="EJX06293.1"/>
    <property type="molecule type" value="Genomic_DNA"/>
</dbReference>
<evidence type="ECO:0000256" key="1">
    <source>
        <dbReference type="SAM" id="Phobius"/>
    </source>
</evidence>
<dbReference type="AlphaFoldDB" id="J9GU39"/>
<reference evidence="2" key="1">
    <citation type="journal article" date="2012" name="PLoS ONE">
        <title>Gene sets for utilization of primary and secondary nutrition supplies in the distal gut of endangered iberian lynx.</title>
        <authorList>
            <person name="Alcaide M."/>
            <person name="Messina E."/>
            <person name="Richter M."/>
            <person name="Bargiela R."/>
            <person name="Peplies J."/>
            <person name="Huws S.A."/>
            <person name="Newbold C.J."/>
            <person name="Golyshin P.N."/>
            <person name="Simon M.A."/>
            <person name="Lopez G."/>
            <person name="Yakimov M.M."/>
            <person name="Ferrer M."/>
        </authorList>
    </citation>
    <scope>NUCLEOTIDE SEQUENCE</scope>
</reference>
<organism evidence="2">
    <name type="scientific">gut metagenome</name>
    <dbReference type="NCBI Taxonomy" id="749906"/>
    <lineage>
        <taxon>unclassified sequences</taxon>
        <taxon>metagenomes</taxon>
        <taxon>organismal metagenomes</taxon>
    </lineage>
</organism>
<gene>
    <name evidence="2" type="ORF">EVA_05599</name>
</gene>
<keyword evidence="1" id="KW-1133">Transmembrane helix</keyword>
<keyword evidence="1" id="KW-0812">Transmembrane</keyword>
<name>J9GU39_9ZZZZ</name>
<dbReference type="NCBIfam" id="NF046000">
    <property type="entry name" value="MAG1210_fam"/>
    <property type="match status" value="1"/>
</dbReference>
<evidence type="ECO:0000313" key="2">
    <source>
        <dbReference type="EMBL" id="EJX06293.1"/>
    </source>
</evidence>